<gene>
    <name evidence="1" type="ORF">ES332_D02G184600v1</name>
</gene>
<name>A0A5D2LZ01_GOSTO</name>
<keyword evidence="2" id="KW-1185">Reference proteome</keyword>
<evidence type="ECO:0000313" key="1">
    <source>
        <dbReference type="EMBL" id="TYH84240.1"/>
    </source>
</evidence>
<evidence type="ECO:0000313" key="2">
    <source>
        <dbReference type="Proteomes" id="UP000322667"/>
    </source>
</evidence>
<organism evidence="1 2">
    <name type="scientific">Gossypium tomentosum</name>
    <name type="common">Hawaiian cotton</name>
    <name type="synonym">Gossypium sandvicense</name>
    <dbReference type="NCBI Taxonomy" id="34277"/>
    <lineage>
        <taxon>Eukaryota</taxon>
        <taxon>Viridiplantae</taxon>
        <taxon>Streptophyta</taxon>
        <taxon>Embryophyta</taxon>
        <taxon>Tracheophyta</taxon>
        <taxon>Spermatophyta</taxon>
        <taxon>Magnoliopsida</taxon>
        <taxon>eudicotyledons</taxon>
        <taxon>Gunneridae</taxon>
        <taxon>Pentapetalae</taxon>
        <taxon>rosids</taxon>
        <taxon>malvids</taxon>
        <taxon>Malvales</taxon>
        <taxon>Malvaceae</taxon>
        <taxon>Malvoideae</taxon>
        <taxon>Gossypium</taxon>
    </lineage>
</organism>
<dbReference type="Proteomes" id="UP000322667">
    <property type="component" value="Chromosome D02"/>
</dbReference>
<protein>
    <submittedName>
        <fullName evidence="1">Uncharacterized protein</fullName>
    </submittedName>
</protein>
<dbReference type="AlphaFoldDB" id="A0A5D2LZ01"/>
<accession>A0A5D2LZ01</accession>
<proteinExistence type="predicted"/>
<dbReference type="EMBL" id="CM017624">
    <property type="protein sequence ID" value="TYH84240.1"/>
    <property type="molecule type" value="Genomic_DNA"/>
</dbReference>
<reference evidence="1 2" key="1">
    <citation type="submission" date="2019-07" db="EMBL/GenBank/DDBJ databases">
        <title>WGS assembly of Gossypium tomentosum.</title>
        <authorList>
            <person name="Chen Z.J."/>
            <person name="Sreedasyam A."/>
            <person name="Ando A."/>
            <person name="Song Q."/>
            <person name="De L."/>
            <person name="Hulse-Kemp A."/>
            <person name="Ding M."/>
            <person name="Ye W."/>
            <person name="Kirkbride R."/>
            <person name="Jenkins J."/>
            <person name="Plott C."/>
            <person name="Lovell J."/>
            <person name="Lin Y.-M."/>
            <person name="Vaughn R."/>
            <person name="Liu B."/>
            <person name="Li W."/>
            <person name="Simpson S."/>
            <person name="Scheffler B."/>
            <person name="Saski C."/>
            <person name="Grover C."/>
            <person name="Hu G."/>
            <person name="Conover J."/>
            <person name="Carlson J."/>
            <person name="Shu S."/>
            <person name="Boston L."/>
            <person name="Williams M."/>
            <person name="Peterson D."/>
            <person name="Mcgee K."/>
            <person name="Jones D."/>
            <person name="Wendel J."/>
            <person name="Stelly D."/>
            <person name="Grimwood J."/>
            <person name="Schmutz J."/>
        </authorList>
    </citation>
    <scope>NUCLEOTIDE SEQUENCE [LARGE SCALE GENOMIC DNA]</scope>
    <source>
        <strain evidence="1">7179.01</strain>
    </source>
</reference>
<sequence>MAMVEIFYKLNRAKFHLSNNHSSFINHQNQSIEVINFYFISERLKASHLQFAGSTIVVGYDLKIMTHHSKRYVALKVVYFG</sequence>